<accession>A0A0B6X1F6</accession>
<dbReference type="STRING" id="454194.PYK22_02429"/>
<reference evidence="1 2" key="1">
    <citation type="submission" date="2013-12" db="EMBL/GenBank/DDBJ databases">
        <authorList>
            <person name="Stott M."/>
        </authorList>
    </citation>
    <scope>NUCLEOTIDE SEQUENCE [LARGE SCALE GENOMIC DNA]</scope>
    <source>
        <strain evidence="1 2">K22</strain>
    </source>
</reference>
<evidence type="ECO:0000313" key="1">
    <source>
        <dbReference type="EMBL" id="CDM66399.1"/>
    </source>
</evidence>
<sequence>MNLNHCSTPNRWLAFELSVLRRLKFASAIDPFAGDARLGARLKRWGVRVIVNDIAQWAWTCGLARVQNDARRLTEEDLALALEDAYVPRQRLQNEALRRWFKETDAIWLDNVRANVERIPDPMSRAAAMTLALMVGDYALSFDERTEALRQPLSQVFRQLWMTFPSPIDNQQQNLAFNDEAREFILRQKADLIFIRLPRPRPARRWAWRETWVRGHEAWMEELELKLVDRLGTRVASKRQYLRLAEETFEAASHIPLWVIEWTEDGFISAEEIATAVNQVRKVETIYAKDFSELTNGRAAIITAT</sequence>
<name>A0A0B6X1F6_9BACT</name>
<evidence type="ECO:0000313" key="2">
    <source>
        <dbReference type="Proteomes" id="UP000031518"/>
    </source>
</evidence>
<dbReference type="RefSeq" id="WP_041977640.1">
    <property type="nucleotide sequence ID" value="NZ_CBXV010000008.1"/>
</dbReference>
<organism evidence="1 2">
    <name type="scientific">Pyrinomonas methylaliphatogenes</name>
    <dbReference type="NCBI Taxonomy" id="454194"/>
    <lineage>
        <taxon>Bacteria</taxon>
        <taxon>Pseudomonadati</taxon>
        <taxon>Acidobacteriota</taxon>
        <taxon>Blastocatellia</taxon>
        <taxon>Blastocatellales</taxon>
        <taxon>Pyrinomonadaceae</taxon>
        <taxon>Pyrinomonas</taxon>
    </lineage>
</organism>
<keyword evidence="2" id="KW-1185">Reference proteome</keyword>
<dbReference type="EMBL" id="CBXV010000008">
    <property type="protein sequence ID" value="CDM66399.1"/>
    <property type="molecule type" value="Genomic_DNA"/>
</dbReference>
<dbReference type="AlphaFoldDB" id="A0A0B6X1F6"/>
<proteinExistence type="predicted"/>
<gene>
    <name evidence="1" type="ORF">PYK22_02429</name>
</gene>
<dbReference type="Proteomes" id="UP000031518">
    <property type="component" value="Unassembled WGS sequence"/>
</dbReference>
<protein>
    <submittedName>
        <fullName evidence="1">Uncharacterized protein</fullName>
    </submittedName>
</protein>
<reference evidence="1 2" key="2">
    <citation type="submission" date="2015-01" db="EMBL/GenBank/DDBJ databases">
        <title>Complete genome sequence of Pyrinomonas methylaliphatogenes type strain K22T.</title>
        <authorList>
            <person name="Lee K.C.Y."/>
            <person name="Power J.F."/>
            <person name="Dunfield P.F."/>
            <person name="Morgan X.C."/>
            <person name="Huttenhower C."/>
            <person name="Stott M.B."/>
        </authorList>
    </citation>
    <scope>NUCLEOTIDE SEQUENCE [LARGE SCALE GENOMIC DNA]</scope>
    <source>
        <strain evidence="1 2">K22</strain>
    </source>
</reference>